<comment type="similarity">
    <text evidence="7">Belongs to the FtsL family.</text>
</comment>
<feature type="transmembrane region" description="Helical" evidence="7">
    <location>
        <begin position="35"/>
        <end position="53"/>
    </location>
</feature>
<accession>A0A9E8LW96</accession>
<evidence type="ECO:0000313" key="12">
    <source>
        <dbReference type="Proteomes" id="UP001164718"/>
    </source>
</evidence>
<keyword evidence="1 7" id="KW-1003">Cell membrane</keyword>
<evidence type="ECO:0000256" key="7">
    <source>
        <dbReference type="HAMAP-Rule" id="MF_00910"/>
    </source>
</evidence>
<proteinExistence type="inferred from homology"/>
<comment type="subcellular location">
    <subcellularLocation>
        <location evidence="7">Cell membrane</location>
        <topology evidence="7">Single-pass type II membrane protein</topology>
    </subcellularLocation>
    <text evidence="7">Localizes to the division septum where it forms a ring structure.</text>
</comment>
<dbReference type="HAMAP" id="MF_00910">
    <property type="entry name" value="FtsL"/>
    <property type="match status" value="1"/>
</dbReference>
<keyword evidence="2 7" id="KW-0132">Cell division</keyword>
<dbReference type="GO" id="GO:0032153">
    <property type="term" value="C:cell division site"/>
    <property type="evidence" value="ECO:0007669"/>
    <property type="project" value="UniProtKB-UniRule"/>
</dbReference>
<dbReference type="AlphaFoldDB" id="A0A9E8LW96"/>
<keyword evidence="3 7" id="KW-0812">Transmembrane</keyword>
<evidence type="ECO:0000256" key="3">
    <source>
        <dbReference type="ARBA" id="ARBA00022692"/>
    </source>
</evidence>
<keyword evidence="5 7" id="KW-0472">Membrane</keyword>
<evidence type="ECO:0000256" key="10">
    <source>
        <dbReference type="SAM" id="MobiDB-lite"/>
    </source>
</evidence>
<keyword evidence="12" id="KW-1185">Reference proteome</keyword>
<evidence type="ECO:0000256" key="6">
    <source>
        <dbReference type="ARBA" id="ARBA00023306"/>
    </source>
</evidence>
<gene>
    <name evidence="7 11" type="primary">ftsL</name>
    <name evidence="11" type="ORF">OE104_04725</name>
</gene>
<name>A0A9E8LW96_9BACI</name>
<dbReference type="RefSeq" id="WP_275418423.1">
    <property type="nucleotide sequence ID" value="NZ_CP106878.1"/>
</dbReference>
<evidence type="ECO:0000256" key="2">
    <source>
        <dbReference type="ARBA" id="ARBA00022618"/>
    </source>
</evidence>
<dbReference type="KEGG" id="faf:OE104_04725"/>
<sequence length="117" mass="13533">MSNLARTLQRQERFSPETSSKLRKKKRKITKGEKILYSFLIAIISVICVKMIATQAAIYEVNKEIQLTEAQMDKQEKLLQDLQSQVDELTDYQRLAEEAEKLGLKMDENNIKSVQAQ</sequence>
<feature type="region of interest" description="Disordered" evidence="10">
    <location>
        <begin position="1"/>
        <end position="25"/>
    </location>
</feature>
<reference evidence="11" key="1">
    <citation type="submission" date="2022-09" db="EMBL/GenBank/DDBJ databases">
        <title>Complete Genomes of Fervidibacillus albus and Fervidibacillus halotolerans isolated from tidal flat sediments.</title>
        <authorList>
            <person name="Kwon K.K."/>
            <person name="Yang S.-H."/>
            <person name="Park M.J."/>
            <person name="Oh H.-M."/>
        </authorList>
    </citation>
    <scope>NUCLEOTIDE SEQUENCE</scope>
    <source>
        <strain evidence="11">MEBiC13591</strain>
    </source>
</reference>
<evidence type="ECO:0000256" key="9">
    <source>
        <dbReference type="SAM" id="Coils"/>
    </source>
</evidence>
<evidence type="ECO:0000313" key="11">
    <source>
        <dbReference type="EMBL" id="WAA10627.1"/>
    </source>
</evidence>
<evidence type="ECO:0000256" key="5">
    <source>
        <dbReference type="ARBA" id="ARBA00023136"/>
    </source>
</evidence>
<dbReference type="NCBIfam" id="TIGR02209">
    <property type="entry name" value="ftsL_broad"/>
    <property type="match status" value="1"/>
</dbReference>
<dbReference type="EMBL" id="CP106878">
    <property type="protein sequence ID" value="WAA10627.1"/>
    <property type="molecule type" value="Genomic_DNA"/>
</dbReference>
<dbReference type="InterPro" id="IPR011922">
    <property type="entry name" value="Cell_div_FtsL"/>
</dbReference>
<organism evidence="11 12">
    <name type="scientific">Fervidibacillus albus</name>
    <dbReference type="NCBI Taxonomy" id="2980026"/>
    <lineage>
        <taxon>Bacteria</taxon>
        <taxon>Bacillati</taxon>
        <taxon>Bacillota</taxon>
        <taxon>Bacilli</taxon>
        <taxon>Bacillales</taxon>
        <taxon>Bacillaceae</taxon>
        <taxon>Fervidibacillus</taxon>
    </lineage>
</organism>
<evidence type="ECO:0000256" key="8">
    <source>
        <dbReference type="NCBIfam" id="TIGR02209"/>
    </source>
</evidence>
<dbReference type="Proteomes" id="UP001164718">
    <property type="component" value="Chromosome"/>
</dbReference>
<dbReference type="GO" id="GO:0043093">
    <property type="term" value="P:FtsZ-dependent cytokinesis"/>
    <property type="evidence" value="ECO:0007669"/>
    <property type="project" value="UniProtKB-UniRule"/>
</dbReference>
<evidence type="ECO:0000256" key="1">
    <source>
        <dbReference type="ARBA" id="ARBA00022475"/>
    </source>
</evidence>
<protein>
    <recommendedName>
        <fullName evidence="7 8">Cell division protein FtsL</fullName>
    </recommendedName>
</protein>
<dbReference type="GO" id="GO:0005886">
    <property type="term" value="C:plasma membrane"/>
    <property type="evidence" value="ECO:0007669"/>
    <property type="project" value="UniProtKB-SubCell"/>
</dbReference>
<feature type="coiled-coil region" evidence="9">
    <location>
        <begin position="58"/>
        <end position="102"/>
    </location>
</feature>
<keyword evidence="6 7" id="KW-0131">Cell cycle</keyword>
<evidence type="ECO:0000256" key="4">
    <source>
        <dbReference type="ARBA" id="ARBA00022989"/>
    </source>
</evidence>
<keyword evidence="9" id="KW-0175">Coiled coil</keyword>
<keyword evidence="4 7" id="KW-1133">Transmembrane helix</keyword>
<comment type="function">
    <text evidence="7">Essential cell division protein.</text>
</comment>